<feature type="region of interest" description="Disordered" evidence="1">
    <location>
        <begin position="1444"/>
        <end position="1535"/>
    </location>
</feature>
<feature type="compositionally biased region" description="Low complexity" evidence="1">
    <location>
        <begin position="2412"/>
        <end position="2435"/>
    </location>
</feature>
<feature type="compositionally biased region" description="Basic and acidic residues" evidence="1">
    <location>
        <begin position="721"/>
        <end position="742"/>
    </location>
</feature>
<reference evidence="2" key="1">
    <citation type="submission" date="2011-02" db="EMBL/GenBank/DDBJ databases">
        <authorList>
            <person name="Aslett M."/>
        </authorList>
    </citation>
    <scope>NUCLEOTIDE SEQUENCE</scope>
    <source>
        <strain evidence="2">Liverpool</strain>
    </source>
</reference>
<dbReference type="OrthoDB" id="10379291at2759"/>
<feature type="compositionally biased region" description="Basic and acidic residues" evidence="1">
    <location>
        <begin position="2316"/>
        <end position="2330"/>
    </location>
</feature>
<feature type="compositionally biased region" description="Basic and acidic residues" evidence="1">
    <location>
        <begin position="2340"/>
        <end position="2350"/>
    </location>
</feature>
<feature type="region of interest" description="Disordered" evidence="1">
    <location>
        <begin position="368"/>
        <end position="417"/>
    </location>
</feature>
<feature type="compositionally biased region" description="Polar residues" evidence="1">
    <location>
        <begin position="744"/>
        <end position="756"/>
    </location>
</feature>
<feature type="compositionally biased region" description="Basic and acidic residues" evidence="1">
    <location>
        <begin position="2120"/>
        <end position="2139"/>
    </location>
</feature>
<reference evidence="2" key="2">
    <citation type="submission" date="2011-03" db="EMBL/GenBank/DDBJ databases">
        <title>Comparative genomics and transcriptomics of Neospora caninum and Toxoplasma gondii.</title>
        <authorList>
            <person name="Reid A.J."/>
            <person name="Sohal A."/>
            <person name="Harris D."/>
            <person name="Quail M."/>
            <person name="Sanders M."/>
            <person name="Berriman M."/>
            <person name="Wastling J.M."/>
            <person name="Pain A."/>
        </authorList>
    </citation>
    <scope>NUCLEOTIDE SEQUENCE</scope>
    <source>
        <strain evidence="2">Liverpool</strain>
    </source>
</reference>
<dbReference type="Proteomes" id="UP000007494">
    <property type="component" value="Chromosome VIIb"/>
</dbReference>
<dbReference type="eggNOG" id="ENOG502QYU9">
    <property type="taxonomic scope" value="Eukaryota"/>
</dbReference>
<dbReference type="VEuPathDB" id="ToxoDB:NCLIV_028650"/>
<keyword evidence="4" id="KW-1185">Reference proteome</keyword>
<feature type="compositionally biased region" description="Basic and acidic residues" evidence="1">
    <location>
        <begin position="1630"/>
        <end position="1644"/>
    </location>
</feature>
<feature type="region of interest" description="Disordered" evidence="1">
    <location>
        <begin position="1762"/>
        <end position="1797"/>
    </location>
</feature>
<feature type="compositionally biased region" description="Low complexity" evidence="1">
    <location>
        <begin position="930"/>
        <end position="941"/>
    </location>
</feature>
<feature type="region of interest" description="Disordered" evidence="1">
    <location>
        <begin position="2310"/>
        <end position="2457"/>
    </location>
</feature>
<feature type="region of interest" description="Disordered" evidence="1">
    <location>
        <begin position="1606"/>
        <end position="1721"/>
    </location>
</feature>
<feature type="compositionally biased region" description="Basic and acidic residues" evidence="1">
    <location>
        <begin position="649"/>
        <end position="661"/>
    </location>
</feature>
<feature type="compositionally biased region" description="Polar residues" evidence="1">
    <location>
        <begin position="43"/>
        <end position="61"/>
    </location>
</feature>
<feature type="compositionally biased region" description="Basic and acidic residues" evidence="1">
    <location>
        <begin position="1525"/>
        <end position="1535"/>
    </location>
</feature>
<feature type="region of interest" description="Disordered" evidence="1">
    <location>
        <begin position="28"/>
        <end position="61"/>
    </location>
</feature>
<feature type="compositionally biased region" description="Low complexity" evidence="1">
    <location>
        <begin position="2234"/>
        <end position="2251"/>
    </location>
</feature>
<evidence type="ECO:0000313" key="4">
    <source>
        <dbReference type="Proteomes" id="UP000007494"/>
    </source>
</evidence>
<name>F0VH82_NEOCL</name>
<feature type="region of interest" description="Disordered" evidence="1">
    <location>
        <begin position="521"/>
        <end position="630"/>
    </location>
</feature>
<dbReference type="OMA" id="TERWCSA"/>
<organism evidence="2 4">
    <name type="scientific">Neospora caninum (strain Liverpool)</name>
    <dbReference type="NCBI Taxonomy" id="572307"/>
    <lineage>
        <taxon>Eukaryota</taxon>
        <taxon>Sar</taxon>
        <taxon>Alveolata</taxon>
        <taxon>Apicomplexa</taxon>
        <taxon>Conoidasida</taxon>
        <taxon>Coccidia</taxon>
        <taxon>Eucoccidiorida</taxon>
        <taxon>Eimeriorina</taxon>
        <taxon>Sarcocystidae</taxon>
        <taxon>Neospora</taxon>
    </lineage>
</organism>
<feature type="compositionally biased region" description="Basic and acidic residues" evidence="1">
    <location>
        <begin position="1606"/>
        <end position="1619"/>
    </location>
</feature>
<dbReference type="EMBL" id="FR823389">
    <property type="protein sequence ID" value="CBZ53076.1"/>
    <property type="molecule type" value="Genomic_DNA"/>
</dbReference>
<feature type="region of interest" description="Disordered" evidence="1">
    <location>
        <begin position="1894"/>
        <end position="1923"/>
    </location>
</feature>
<feature type="compositionally biased region" description="Polar residues" evidence="1">
    <location>
        <begin position="2351"/>
        <end position="2362"/>
    </location>
</feature>
<feature type="compositionally biased region" description="Basic and acidic residues" evidence="1">
    <location>
        <begin position="551"/>
        <end position="564"/>
    </location>
</feature>
<feature type="compositionally biased region" description="Low complexity" evidence="1">
    <location>
        <begin position="1762"/>
        <end position="1777"/>
    </location>
</feature>
<feature type="compositionally biased region" description="Basic and acidic residues" evidence="1">
    <location>
        <begin position="2203"/>
        <end position="2219"/>
    </location>
</feature>
<feature type="compositionally biased region" description="Polar residues" evidence="1">
    <location>
        <begin position="2000"/>
        <end position="2019"/>
    </location>
</feature>
<feature type="region of interest" description="Disordered" evidence="1">
    <location>
        <begin position="1177"/>
        <end position="1230"/>
    </location>
</feature>
<feature type="region of interest" description="Disordered" evidence="1">
    <location>
        <begin position="987"/>
        <end position="1162"/>
    </location>
</feature>
<feature type="compositionally biased region" description="Low complexity" evidence="1">
    <location>
        <begin position="1099"/>
        <end position="1114"/>
    </location>
</feature>
<feature type="compositionally biased region" description="Basic and acidic residues" evidence="1">
    <location>
        <begin position="1084"/>
        <end position="1095"/>
    </location>
</feature>
<feature type="compositionally biased region" description="Polar residues" evidence="1">
    <location>
        <begin position="2260"/>
        <end position="2269"/>
    </location>
</feature>
<feature type="region of interest" description="Disordered" evidence="1">
    <location>
        <begin position="304"/>
        <end position="336"/>
    </location>
</feature>
<reference evidence="3" key="4">
    <citation type="journal article" date="2015" name="PLoS ONE">
        <title>Comprehensive Evaluation of Toxoplasma gondii VEG and Neospora caninum LIV Genomes with Tachyzoite Stage Transcriptome and Proteome Defines Novel Transcript Features.</title>
        <authorList>
            <person name="Ramaprasad A."/>
            <person name="Mourier T."/>
            <person name="Naeem R."/>
            <person name="Malas T.B."/>
            <person name="Moussa E."/>
            <person name="Panigrahi A."/>
            <person name="Vermont S.J."/>
            <person name="Otto T.D."/>
            <person name="Wastling J."/>
            <person name="Pain A."/>
        </authorList>
    </citation>
    <scope>NUCLEOTIDE SEQUENCE</scope>
    <source>
        <strain evidence="3">Liverpool</strain>
    </source>
</reference>
<feature type="region of interest" description="Disordered" evidence="1">
    <location>
        <begin position="2104"/>
        <end position="2273"/>
    </location>
</feature>
<gene>
    <name evidence="3" type="ORF">BN1204_028650</name>
    <name evidence="2" type="ORF">NCLIV_028650</name>
</gene>
<feature type="region of interest" description="Disordered" evidence="1">
    <location>
        <begin position="704"/>
        <end position="949"/>
    </location>
</feature>
<feature type="compositionally biased region" description="Basic and acidic residues" evidence="1">
    <location>
        <begin position="1451"/>
        <end position="1464"/>
    </location>
</feature>
<feature type="region of interest" description="Disordered" evidence="1">
    <location>
        <begin position="89"/>
        <end position="157"/>
    </location>
</feature>
<feature type="region of interest" description="Disordered" evidence="1">
    <location>
        <begin position="171"/>
        <end position="276"/>
    </location>
</feature>
<dbReference type="RefSeq" id="XP_003883108.1">
    <property type="nucleotide sequence ID" value="XM_003883059.1"/>
</dbReference>
<sequence length="2457" mass="258526">MPELVFPSGQKAPEGGVRNAELLALLKHLQQRQTASSSSSPSTLNQNEGQTPGPHASSSSGVSVALLQLLQQRQQVEQKELLLRLAEGQQVGRARAPASASSRPGRPTGPRPPQVGSRASACNPGESLGNSRSSVPASTVCTGGRPATPDHLPREGQALKQLFAHLVSGGAQAARFRTERQSDPPASARGPAAFPARPPSPVGSDNSDEAAFVRGLREGRRGEPPSGGSRAALARRLQFASDSEEAMDEQGGPKPVPLQSARSRGREPSRDGGAARLGDLVKLHMQQQTHERILRQQLAALTSLHGEPGGSQGRSGPRPALPSRSPDPGGGAANSQAALLQHHQALLQQQRQQVHKYLVEGAVAGAECASPGPQRGDSPQGVRAGASAPPSDACFRRQGGGASACARDGSQGRLGGTPDLSAFASLTQPGLLGGSEPSAALRALQQRLAAAAAAGAAAAGGSSGLDGDASDHDAQLLSKLQQSVAVASYNLLRLSSPNSADAAAALRGLGETLGRIASRNEARGAKPAADFRPASLSLGGVGPGGCAGASRRSETRDVRFEGLRGRPPAAAEGVESAVFPPQSRAGASLPSSRLGKAPSEPDRPPPFSVASPRSASWHAAHPASTPSLGASSAVYADSAPAAGLPRAAKSPEESAARERAAAARAAAVSAAAAVVEPPLDPTRERVLRKHVQALRPYFEVTFSLPGFFGGSPRAPGSKTPESGRKGHGEETGKAAPRGREGESLQGTEASSCSQKENACAKTEASVSEAGARGVAGAETRREDGQEKTQRPKQKEGSGGKQRGEEAPRGSHGGTVQDGDEQTAECVPAAGHDPPGASPGAKETGEQGSTGDAGEGVRARTGICLEPRASRASDGETSTASHTPDILPPPLVSSLEDELPPLPAGLGRSTVGRRRSKDGEIASAAVDGDSAEAATSESAASAGPGDSPHLSVLRWRADASFLFFDIVQHLRESCDLVPDPVVSRLLSRHPRNVPGASHGGEAERTSGQASLHSEGEKEETQTVGLDERISSRRQERDERRATSTRASPGEQDARQGREREPSLRSEEESGRSLSSPRKAHAVDNGTDHPKEKENESRQAQLPPSLPQGSPSTSPTVADGQEAGPKGASAQNAVSAGKEKAGSPVPPDSDSPLEEGELLWDGGAPATERWCSALIEGWSADARQLPRDRSSTEEDENSETMQKDSGRGHRSSNREASVLETETPGQAPYAQGDLGEEVGAAVENDAEETTRDAWWCLQADQERLEDLTMPHVEIQRLPLEWPRSLAAVCMKALQQPDAEKSHSSLVTGVWDTVWGACRDLWAKRPRVGLEASREAASEASEAARGKEEEPGDPQVPANPGDGDETTTASFSIASCGACEQGPAKAEQSEDAQETCLVCEALWAAAAFPDAEDAPAERRPFRHFGGCPTYALSGGSFRLQTGLEVAPSSTPFRGKLETVERTPERRSVTAGGMGHSAAPNGDYQEEGDSASRDADSRESSATAEGGEAEESRPVETKFEDASEGSAKSQEKSKERRNEKQKLFWLAHAHHPVAVDLWRPPLALLEERFVSEVEREVAHWRVQDIRERRRRRDEEEATEMKQLRLRLEALQRRKAAGDPKQEEQDREDGESAADIERLFEAEAWEEKPTGGNKTPGHPDGDEPGAEVAPRRPSSSSLASASAPSAPACGADGSESFEAEAATATQTNKSALENRREHARRRCVDAWNGVAGEREAEAARWIKRHLGSHALRRAACGLSPLLSPVHALSPASPSPSGAGVESVETEDVSLPQTSDSPETPGRTLSLHFLAGTEDGWAVFASPAETGEKNGVPALADTSPGGAPEEQTETEGSTGEKDVHPTAKAANGKTVLLRRFPLASLGFFHGCRLAVEMLREKAGAREREMRGKDPDGEEETAVEPARRQSEALREEEEELRCLLAQHSAASPGWRWWREFTSEKEEEAAALSALSLLPPQFSLPERSSEAEEDAPAQSEDEKPERVLPFRTTRSSRLMQEKLSQLHTSRALSAGASAPATPQAENGKAARATAAVQRAAGAQAPRGSAGSAAGGKKIRILVVGCDDVSDVTQDCRQWLLRRLRLFGAKRQRAAVTSAGVGLQSFSGDVDGETERKRQKQGEETARRDGDGRPQGAPGEGVRSPEEQEVEMSTRTNVNEDRSASPEEAREHTVQESLAARRLPDGPRGCAGGEATWREGVKDGNKLGRESPKDEEEGADTPERAADGASSSQASGASSGCASRGGKRRKTELASQLSSLTSPAGPATRLLLERLCELRAHASGTGPYSGSERLLLRFLPEASCSGSPCEEKSEDGGEKEGREPSCAWSSEGEDARGSRDRGDATTQRHTANTYSLRHRRRGSHSPVPKGPRQSPSSSSRQHSRAAYAAQDACARQMSPDASPVSGSRSGFSFSSLSHLRGGRLFAAGGRSGSGGHTQSANGDAAGLRHR</sequence>
<reference evidence="4" key="3">
    <citation type="journal article" date="2012" name="PLoS Pathog.">
        <title>Comparative genomics of the apicomplexan parasites Toxoplasma gondii and Neospora caninum: Coccidia differing in host range and transmission strategy.</title>
        <authorList>
            <person name="Reid A.J."/>
            <person name="Vermont S.J."/>
            <person name="Cotton J.A."/>
            <person name="Harris D."/>
            <person name="Hill-Cawthorne G.A."/>
            <person name="Konen-Waisman S."/>
            <person name="Latham S.M."/>
            <person name="Mourier T."/>
            <person name="Norton R."/>
            <person name="Quail M.A."/>
            <person name="Sanders M."/>
            <person name="Shanmugam D."/>
            <person name="Sohal A."/>
            <person name="Wasmuth J.D."/>
            <person name="Brunk B."/>
            <person name="Grigg M.E."/>
            <person name="Howard J.C."/>
            <person name="Parkinson J."/>
            <person name="Roos D.S."/>
            <person name="Trees A.J."/>
            <person name="Berriman M."/>
            <person name="Pain A."/>
            <person name="Wastling J.M."/>
        </authorList>
    </citation>
    <scope>NUCLEOTIDE SEQUENCE [LARGE SCALE GENOMIC DNA]</scope>
    <source>
        <strain evidence="4">Liverpool</strain>
    </source>
</reference>
<proteinExistence type="predicted"/>
<dbReference type="InParanoid" id="F0VH82"/>
<feature type="compositionally biased region" description="Basic and acidic residues" evidence="1">
    <location>
        <begin position="1894"/>
        <end position="1904"/>
    </location>
</feature>
<accession>F0VH82</accession>
<feature type="compositionally biased region" description="Low complexity" evidence="1">
    <location>
        <begin position="184"/>
        <end position="195"/>
    </location>
</feature>
<evidence type="ECO:0000313" key="2">
    <source>
        <dbReference type="EMBL" id="CBZ53076.1"/>
    </source>
</evidence>
<feature type="compositionally biased region" description="Basic and acidic residues" evidence="1">
    <location>
        <begin position="1330"/>
        <end position="1346"/>
    </location>
</feature>
<feature type="compositionally biased region" description="Basic and acidic residues" evidence="1">
    <location>
        <begin position="1486"/>
        <end position="1495"/>
    </location>
</feature>
<feature type="compositionally biased region" description="Basic and acidic residues" evidence="1">
    <location>
        <begin position="2165"/>
        <end position="2181"/>
    </location>
</feature>
<feature type="compositionally biased region" description="Low complexity" evidence="1">
    <location>
        <begin position="1666"/>
        <end position="1683"/>
    </location>
</feature>
<feature type="compositionally biased region" description="Basic and acidic residues" evidence="1">
    <location>
        <begin position="778"/>
        <end position="808"/>
    </location>
</feature>
<feature type="compositionally biased region" description="Low complexity" evidence="1">
    <location>
        <begin position="2379"/>
        <end position="2401"/>
    </location>
</feature>
<protein>
    <submittedName>
        <fullName evidence="2">Uncharacterized protein</fullName>
    </submittedName>
</protein>
<feature type="compositionally biased region" description="Polar residues" evidence="1">
    <location>
        <begin position="128"/>
        <end position="141"/>
    </location>
</feature>
<feature type="region of interest" description="Disordered" evidence="1">
    <location>
        <begin position="1972"/>
        <end position="2040"/>
    </location>
</feature>
<feature type="compositionally biased region" description="Basic and acidic residues" evidence="1">
    <location>
        <begin position="1506"/>
        <end position="1517"/>
    </location>
</feature>
<feature type="compositionally biased region" description="Basic and acidic residues" evidence="1">
    <location>
        <begin position="1050"/>
        <end position="1069"/>
    </location>
</feature>
<feature type="compositionally biased region" description="Acidic residues" evidence="1">
    <location>
        <begin position="1620"/>
        <end position="1629"/>
    </location>
</feature>
<feature type="region of interest" description="Disordered" evidence="1">
    <location>
        <begin position="1330"/>
        <end position="1366"/>
    </location>
</feature>
<evidence type="ECO:0000313" key="3">
    <source>
        <dbReference type="EMBL" id="CEL67060.1"/>
    </source>
</evidence>
<feature type="region of interest" description="Disordered" evidence="1">
    <location>
        <begin position="1821"/>
        <end position="1857"/>
    </location>
</feature>
<feature type="compositionally biased region" description="Low complexity" evidence="1">
    <location>
        <begin position="92"/>
        <end position="106"/>
    </location>
</feature>
<dbReference type="EMBL" id="LN714482">
    <property type="protein sequence ID" value="CEL67060.1"/>
    <property type="molecule type" value="Genomic_DNA"/>
</dbReference>
<dbReference type="GeneID" id="13443264"/>
<feature type="region of interest" description="Disordered" evidence="1">
    <location>
        <begin position="642"/>
        <end position="661"/>
    </location>
</feature>
<feature type="compositionally biased region" description="Basic and acidic residues" evidence="1">
    <location>
        <begin position="1012"/>
        <end position="1040"/>
    </location>
</feature>
<evidence type="ECO:0000256" key="1">
    <source>
        <dbReference type="SAM" id="MobiDB-lite"/>
    </source>
</evidence>